<dbReference type="PANTHER" id="PTHR15910">
    <property type="entry name" value="ARCHAEMETZINCIN"/>
    <property type="match status" value="1"/>
</dbReference>
<dbReference type="GO" id="GO:0006508">
    <property type="term" value="P:proteolysis"/>
    <property type="evidence" value="ECO:0007669"/>
    <property type="project" value="UniProtKB-KW"/>
</dbReference>
<dbReference type="PANTHER" id="PTHR15910:SF1">
    <property type="entry name" value="ARCHAEMETZINCIN-2"/>
    <property type="match status" value="1"/>
</dbReference>
<dbReference type="GO" id="GO:0008270">
    <property type="term" value="F:zinc ion binding"/>
    <property type="evidence" value="ECO:0007669"/>
    <property type="project" value="InterPro"/>
</dbReference>
<sequence>MKPRLYIYAPSHIRPVDVPEFAAVWETAEVEIEEFLDRSRGQCRADEAVKKLAQRGQKPAVYVLDCDGYYPGFNYVFGLAAPELKTAVVFTARLRPALFESRLAKEITHEAGHLYGLGHCVNPRCVMYFNSIYDTDAKGVHFCETCRRKLRG</sequence>
<reference evidence="7" key="1">
    <citation type="submission" date="2008-03" db="EMBL/GenBank/DDBJ databases">
        <title>Complete sequence of Thermoproteus neutrophilus V24Sta.</title>
        <authorList>
            <consortium name="US DOE Joint Genome Institute"/>
            <person name="Copeland A."/>
            <person name="Lucas S."/>
            <person name="Lapidus A."/>
            <person name="Glavina del Rio T."/>
            <person name="Dalin E."/>
            <person name="Tice H."/>
            <person name="Bruce D."/>
            <person name="Goodwin L."/>
            <person name="Pitluck S."/>
            <person name="Sims D."/>
            <person name="Brettin T."/>
            <person name="Detter J.C."/>
            <person name="Han C."/>
            <person name="Kuske C.R."/>
            <person name="Schmutz J."/>
            <person name="Larimer F."/>
            <person name="Land M."/>
            <person name="Hauser L."/>
            <person name="Kyrpides N."/>
            <person name="Mikhailova N."/>
            <person name="Biddle J.F."/>
            <person name="Zhang Z."/>
            <person name="Fitz-Gibbon S.T."/>
            <person name="Lowe T.M."/>
            <person name="Saltikov C."/>
            <person name="House C.H."/>
            <person name="Richardson P."/>
        </authorList>
    </citation>
    <scope>NUCLEOTIDE SEQUENCE [LARGE SCALE GENOMIC DNA]</scope>
    <source>
        <strain evidence="7">V24Sta</strain>
    </source>
</reference>
<dbReference type="SUPFAM" id="SSF55486">
    <property type="entry name" value="Metalloproteases ('zincins'), catalytic domain"/>
    <property type="match status" value="1"/>
</dbReference>
<dbReference type="OrthoDB" id="50281at2157"/>
<name>B1YDA2_PYRNV</name>
<keyword evidence="8" id="KW-1185">Reference proteome</keyword>
<dbReference type="Proteomes" id="UP000001694">
    <property type="component" value="Chromosome"/>
</dbReference>
<dbReference type="eggNOG" id="arCOG00458">
    <property type="taxonomic scope" value="Archaea"/>
</dbReference>
<dbReference type="AlphaFoldDB" id="B1YDA2"/>
<dbReference type="InterPro" id="IPR012962">
    <property type="entry name" value="Pept_M54_archaemetzincn"/>
</dbReference>
<dbReference type="PIRSF" id="PIRSF005785">
    <property type="entry name" value="Zn-prot_arch"/>
    <property type="match status" value="1"/>
</dbReference>
<accession>B1YDA2</accession>
<dbReference type="GeneID" id="6164437"/>
<dbReference type="KEGG" id="tne:Tneu_0828"/>
<keyword evidence="6" id="KW-0482">Metalloprotease</keyword>
<proteinExistence type="predicted"/>
<keyword evidence="2" id="KW-0645">Protease</keyword>
<keyword evidence="3" id="KW-0479">Metal-binding</keyword>
<evidence type="ECO:0000256" key="1">
    <source>
        <dbReference type="ARBA" id="ARBA00001947"/>
    </source>
</evidence>
<dbReference type="Gene3D" id="3.40.390.10">
    <property type="entry name" value="Collagenase (Catalytic Domain)"/>
    <property type="match status" value="1"/>
</dbReference>
<evidence type="ECO:0000256" key="3">
    <source>
        <dbReference type="ARBA" id="ARBA00022723"/>
    </source>
</evidence>
<evidence type="ECO:0000256" key="5">
    <source>
        <dbReference type="ARBA" id="ARBA00022833"/>
    </source>
</evidence>
<dbReference type="InterPro" id="IPR024079">
    <property type="entry name" value="MetalloPept_cat_dom_sf"/>
</dbReference>
<evidence type="ECO:0000256" key="6">
    <source>
        <dbReference type="ARBA" id="ARBA00023049"/>
    </source>
</evidence>
<dbReference type="GO" id="GO:0008237">
    <property type="term" value="F:metallopeptidase activity"/>
    <property type="evidence" value="ECO:0007669"/>
    <property type="project" value="UniProtKB-KW"/>
</dbReference>
<evidence type="ECO:0000313" key="7">
    <source>
        <dbReference type="EMBL" id="ACB39765.1"/>
    </source>
</evidence>
<comment type="cofactor">
    <cofactor evidence="1">
        <name>Zn(2+)</name>
        <dbReference type="ChEBI" id="CHEBI:29105"/>
    </cofactor>
</comment>
<dbReference type="Pfam" id="PF07998">
    <property type="entry name" value="Peptidase_M54"/>
    <property type="match status" value="1"/>
</dbReference>
<dbReference type="RefSeq" id="WP_012350185.1">
    <property type="nucleotide sequence ID" value="NC_010525.1"/>
</dbReference>
<dbReference type="InterPro" id="IPR012091">
    <property type="entry name" value="Pept_M54_archaemetzncn_arc/bac"/>
</dbReference>
<dbReference type="STRING" id="444157.Tneu_0828"/>
<protein>
    <submittedName>
        <fullName evidence="7">Peptidase zinc-dependent</fullName>
    </submittedName>
</protein>
<evidence type="ECO:0000256" key="2">
    <source>
        <dbReference type="ARBA" id="ARBA00022670"/>
    </source>
</evidence>
<dbReference type="EMBL" id="CP001014">
    <property type="protein sequence ID" value="ACB39765.1"/>
    <property type="molecule type" value="Genomic_DNA"/>
</dbReference>
<dbReference type="CDD" id="cd11375">
    <property type="entry name" value="Peptidase_M54"/>
    <property type="match status" value="1"/>
</dbReference>
<dbReference type="NCBIfam" id="NF033823">
    <property type="entry name" value="archmetzin"/>
    <property type="match status" value="1"/>
</dbReference>
<keyword evidence="5" id="KW-0862">Zinc</keyword>
<evidence type="ECO:0000256" key="4">
    <source>
        <dbReference type="ARBA" id="ARBA00022801"/>
    </source>
</evidence>
<keyword evidence="4" id="KW-0378">Hydrolase</keyword>
<gene>
    <name evidence="7" type="ordered locus">Tneu_0828</name>
</gene>
<dbReference type="HOGENOM" id="CLU_108521_1_0_2"/>
<organism evidence="7 8">
    <name type="scientific">Pyrobaculum neutrophilum (strain DSM 2338 / JCM 9278 / NBRC 100436 / V24Sta)</name>
    <name type="common">Thermoproteus neutrophilus</name>
    <dbReference type="NCBI Taxonomy" id="444157"/>
    <lineage>
        <taxon>Archaea</taxon>
        <taxon>Thermoproteota</taxon>
        <taxon>Thermoprotei</taxon>
        <taxon>Thermoproteales</taxon>
        <taxon>Thermoproteaceae</taxon>
        <taxon>Pyrobaculum</taxon>
    </lineage>
</organism>
<evidence type="ECO:0000313" key="8">
    <source>
        <dbReference type="Proteomes" id="UP000001694"/>
    </source>
</evidence>